<dbReference type="Proteomes" id="UP000182149">
    <property type="component" value="Unassembled WGS sequence"/>
</dbReference>
<evidence type="ECO:0000313" key="3">
    <source>
        <dbReference type="Proteomes" id="UP000182149"/>
    </source>
</evidence>
<dbReference type="OrthoDB" id="9804312at2"/>
<dbReference type="EMBL" id="JXKD01000023">
    <property type="protein sequence ID" value="OJG08969.1"/>
    <property type="molecule type" value="Genomic_DNA"/>
</dbReference>
<reference evidence="2 3" key="1">
    <citation type="submission" date="2014-12" db="EMBL/GenBank/DDBJ databases">
        <title>Draft genome sequences of 29 type strains of Enterococci.</title>
        <authorList>
            <person name="Zhong Z."/>
            <person name="Sun Z."/>
            <person name="Liu W."/>
            <person name="Zhang W."/>
            <person name="Zhang H."/>
        </authorList>
    </citation>
    <scope>NUCLEOTIDE SEQUENCE [LARGE SCALE GENOMIC DNA]</scope>
    <source>
        <strain evidence="2 3">DSM 17690</strain>
    </source>
</reference>
<keyword evidence="2" id="KW-0489">Methyltransferase</keyword>
<dbReference type="Gene3D" id="2.20.130.10">
    <property type="entry name" value="CAC2371-like domains"/>
    <property type="match status" value="1"/>
</dbReference>
<dbReference type="Gene3D" id="3.40.50.150">
    <property type="entry name" value="Vaccinia Virus protein VP39"/>
    <property type="match status" value="1"/>
</dbReference>
<protein>
    <submittedName>
        <fullName evidence="2">Methyltransferase</fullName>
    </submittedName>
</protein>
<keyword evidence="2" id="KW-0808">Transferase</keyword>
<accession>A0A1L8QNA6</accession>
<dbReference type="AlphaFoldDB" id="A0A1L8QNA6"/>
<dbReference type="RefSeq" id="WP_071875716.1">
    <property type="nucleotide sequence ID" value="NZ_JBHSHF010000009.1"/>
</dbReference>
<keyword evidence="3" id="KW-1185">Reference proteome</keyword>
<gene>
    <name evidence="2" type="ORF">RU93_GL001277</name>
</gene>
<organism evidence="2 3">
    <name type="scientific">Enterococcus aquimarinus</name>
    <dbReference type="NCBI Taxonomy" id="328396"/>
    <lineage>
        <taxon>Bacteria</taxon>
        <taxon>Bacillati</taxon>
        <taxon>Bacillota</taxon>
        <taxon>Bacilli</taxon>
        <taxon>Lactobacillales</taxon>
        <taxon>Enterococcaceae</taxon>
        <taxon>Enterococcus</taxon>
    </lineage>
</organism>
<evidence type="ECO:0000313" key="2">
    <source>
        <dbReference type="EMBL" id="OJG08969.1"/>
    </source>
</evidence>
<name>A0A1L8QNA6_9ENTE</name>
<dbReference type="Pfam" id="PF13649">
    <property type="entry name" value="Methyltransf_25"/>
    <property type="match status" value="1"/>
</dbReference>
<dbReference type="InterPro" id="IPR041698">
    <property type="entry name" value="Methyltransf_25"/>
</dbReference>
<proteinExistence type="predicted"/>
<dbReference type="CDD" id="cd02440">
    <property type="entry name" value="AdoMet_MTases"/>
    <property type="match status" value="1"/>
</dbReference>
<dbReference type="GO" id="GO:0032259">
    <property type="term" value="P:methylation"/>
    <property type="evidence" value="ECO:0007669"/>
    <property type="project" value="UniProtKB-KW"/>
</dbReference>
<dbReference type="InterPro" id="IPR029063">
    <property type="entry name" value="SAM-dependent_MTases_sf"/>
</dbReference>
<comment type="caution">
    <text evidence="2">The sequence shown here is derived from an EMBL/GenBank/DDBJ whole genome shotgun (WGS) entry which is preliminary data.</text>
</comment>
<dbReference type="GO" id="GO:0008168">
    <property type="term" value="F:methyltransferase activity"/>
    <property type="evidence" value="ECO:0007669"/>
    <property type="project" value="UniProtKB-KW"/>
</dbReference>
<dbReference type="STRING" id="328396.RU93_GL001277"/>
<evidence type="ECO:0000259" key="1">
    <source>
        <dbReference type="Pfam" id="PF13649"/>
    </source>
</evidence>
<feature type="domain" description="Methyltransferase" evidence="1">
    <location>
        <begin position="41"/>
        <end position="136"/>
    </location>
</feature>
<dbReference type="PANTHER" id="PTHR43591">
    <property type="entry name" value="METHYLTRANSFERASE"/>
    <property type="match status" value="1"/>
</dbReference>
<dbReference type="SUPFAM" id="SSF53335">
    <property type="entry name" value="S-adenosyl-L-methionine-dependent methyltransferases"/>
    <property type="match status" value="1"/>
</dbReference>
<sequence length="254" mass="29218">MYSYYGKLSTEVYDFTKPVGYSLHGDIEYYLERLKEVEGKILEAGVGSGRFLIPLLENDFEVDGIDYSPAMLASCRKRCEERNLITNLHEGVLSDFSLESRYDAIVIPTGSFGLIEQRDEAKNALQCFYEHLNVGGRVLIDLVFPTDWTTGKVSTNAYEISPVEGITLENHSVEIDWINQWTLSYLKYEKWRKGKLVETELQKLVLRWYGVTEFQLLLEEIGFTDVTYSADYTYQKQPSKTSSILTFEGTRSKK</sequence>